<dbReference type="EMBL" id="BX571856">
    <property type="protein sequence ID" value="CAG39671.1"/>
    <property type="molecule type" value="Genomic_DNA"/>
</dbReference>
<dbReference type="Proteomes" id="UP000000596">
    <property type="component" value="Chromosome"/>
</dbReference>
<name>A0A7U7EUF3_STAAR</name>
<organism evidence="1 2">
    <name type="scientific">Staphylococcus aureus (strain MRSA252)</name>
    <dbReference type="NCBI Taxonomy" id="282458"/>
    <lineage>
        <taxon>Bacteria</taxon>
        <taxon>Bacillati</taxon>
        <taxon>Bacillota</taxon>
        <taxon>Bacilli</taxon>
        <taxon>Bacillales</taxon>
        <taxon>Staphylococcaceae</taxon>
        <taxon>Staphylococcus</taxon>
    </lineage>
</organism>
<reference evidence="1 2" key="1">
    <citation type="journal article" date="2004" name="Proc. Natl. Acad. Sci. U.S.A.">
        <title>Complete genomes of two clinical Staphylococcus aureus strains: evidence for the rapid evolution of virulence and drug resistance.</title>
        <authorList>
            <person name="Holden M.T.G."/>
            <person name="Feil E.J."/>
            <person name="Lindsay J.A."/>
            <person name="Peacock S.J."/>
            <person name="Day N.P.J."/>
            <person name="Enright M.C."/>
            <person name="Foster T.J."/>
            <person name="Moore C.E."/>
            <person name="Hurst L."/>
            <person name="Atkin R."/>
            <person name="Barron A."/>
            <person name="Bason N."/>
            <person name="Bentley S.D."/>
            <person name="Chillingworth C."/>
            <person name="Chillingworth T."/>
            <person name="Churcher C."/>
            <person name="Clark L."/>
            <person name="Corton C."/>
            <person name="Cronin A."/>
            <person name="Doggett J."/>
            <person name="Dowd L."/>
            <person name="Feltwell T."/>
            <person name="Hance Z."/>
            <person name="Harris B."/>
            <person name="Hauser H."/>
            <person name="Holroyd S."/>
            <person name="Jagels K."/>
            <person name="James K.D."/>
            <person name="Lennard N."/>
            <person name="Line A."/>
            <person name="Mayes R."/>
            <person name="Moule S."/>
            <person name="Mungall K."/>
            <person name="Ormond D."/>
            <person name="Quail M.A."/>
            <person name="Rabbinowitsch E."/>
            <person name="Rutherford K."/>
            <person name="Sanders M."/>
            <person name="Sharp S."/>
            <person name="Simmonds M."/>
            <person name="Stevens K."/>
            <person name="Whitehead S."/>
            <person name="Barrell B.G."/>
            <person name="Spratt B.G."/>
            <person name="Parkhill J."/>
        </authorList>
    </citation>
    <scope>NUCLEOTIDE SEQUENCE [LARGE SCALE GENOMIC DNA]</scope>
    <source>
        <strain evidence="1 2">MRSA252</strain>
    </source>
</reference>
<evidence type="ECO:0000313" key="1">
    <source>
        <dbReference type="EMBL" id="CAG39671.1"/>
    </source>
</evidence>
<protein>
    <submittedName>
        <fullName evidence="1">Uncharacterized protein</fullName>
    </submittedName>
</protein>
<sequence length="26" mass="3114">MDIDVNKLLQAFVYFKSCEKLRHNNS</sequence>
<accession>A0A7U7EUF3</accession>
<proteinExistence type="predicted"/>
<gene>
    <name evidence="1" type="ordered locus">SAR0654</name>
</gene>
<dbReference type="AlphaFoldDB" id="A0A7U7EUF3"/>
<dbReference type="KEGG" id="sar:SAR0654"/>
<evidence type="ECO:0000313" key="2">
    <source>
        <dbReference type="Proteomes" id="UP000000596"/>
    </source>
</evidence>